<feature type="compositionally biased region" description="Basic and acidic residues" evidence="1">
    <location>
        <begin position="84"/>
        <end position="113"/>
    </location>
</feature>
<comment type="caution">
    <text evidence="2">The sequence shown here is derived from an EMBL/GenBank/DDBJ whole genome shotgun (WGS) entry which is preliminary data.</text>
</comment>
<dbReference type="AlphaFoldDB" id="A0A843V3I6"/>
<evidence type="ECO:0000313" key="2">
    <source>
        <dbReference type="EMBL" id="MQL90445.1"/>
    </source>
</evidence>
<accession>A0A843V3I6</accession>
<sequence>MLLLEWPPVQVLKRLVERMKQDVEGIRSPRVALTAIASSATAHVAPHEQQRSSAGREALLRCWHWRTCRLSERTWVGGRRRQRMGREKERETRQERGPCGRRPAELEAHHEPRPLPPDIIQEGQRPPPPPEAGVRLPLPLLLSQVSSGVCPSCAPRAQTPLARWLHVVFSHTSPGAHLPSLARHHRRQNVPGGGTAATGVPLLLHQVHPH</sequence>
<proteinExistence type="predicted"/>
<evidence type="ECO:0000313" key="3">
    <source>
        <dbReference type="Proteomes" id="UP000652761"/>
    </source>
</evidence>
<name>A0A843V3I6_COLES</name>
<dbReference type="EMBL" id="NMUH01001241">
    <property type="protein sequence ID" value="MQL90445.1"/>
    <property type="molecule type" value="Genomic_DNA"/>
</dbReference>
<organism evidence="2 3">
    <name type="scientific">Colocasia esculenta</name>
    <name type="common">Wild taro</name>
    <name type="synonym">Arum esculentum</name>
    <dbReference type="NCBI Taxonomy" id="4460"/>
    <lineage>
        <taxon>Eukaryota</taxon>
        <taxon>Viridiplantae</taxon>
        <taxon>Streptophyta</taxon>
        <taxon>Embryophyta</taxon>
        <taxon>Tracheophyta</taxon>
        <taxon>Spermatophyta</taxon>
        <taxon>Magnoliopsida</taxon>
        <taxon>Liliopsida</taxon>
        <taxon>Araceae</taxon>
        <taxon>Aroideae</taxon>
        <taxon>Colocasieae</taxon>
        <taxon>Colocasia</taxon>
    </lineage>
</organism>
<dbReference type="Proteomes" id="UP000652761">
    <property type="component" value="Unassembled WGS sequence"/>
</dbReference>
<feature type="region of interest" description="Disordered" evidence="1">
    <location>
        <begin position="77"/>
        <end position="134"/>
    </location>
</feature>
<reference evidence="2" key="1">
    <citation type="submission" date="2017-07" db="EMBL/GenBank/DDBJ databases">
        <title>Taro Niue Genome Assembly and Annotation.</title>
        <authorList>
            <person name="Atibalentja N."/>
            <person name="Keating K."/>
            <person name="Fields C.J."/>
        </authorList>
    </citation>
    <scope>NUCLEOTIDE SEQUENCE</scope>
    <source>
        <strain evidence="2">Niue_2</strain>
        <tissue evidence="2">Leaf</tissue>
    </source>
</reference>
<protein>
    <submittedName>
        <fullName evidence="2">Uncharacterized protein</fullName>
    </submittedName>
</protein>
<evidence type="ECO:0000256" key="1">
    <source>
        <dbReference type="SAM" id="MobiDB-lite"/>
    </source>
</evidence>
<gene>
    <name evidence="2" type="ORF">Taro_023029</name>
</gene>
<keyword evidence="3" id="KW-1185">Reference proteome</keyword>